<dbReference type="InterPro" id="IPR000030">
    <property type="entry name" value="PPE_dom"/>
</dbReference>
<evidence type="ECO:0000256" key="1">
    <source>
        <dbReference type="ARBA" id="ARBA00010652"/>
    </source>
</evidence>
<feature type="domain" description="PPE" evidence="3">
    <location>
        <begin position="2"/>
        <end position="163"/>
    </location>
</feature>
<dbReference type="FunFam" id="1.20.1260.20:FF:000001">
    <property type="entry name" value="PPE family protein PPE41"/>
    <property type="match status" value="1"/>
</dbReference>
<organism evidence="4 5">
    <name type="scientific">Mycolicibacter heraklionensis</name>
    <dbReference type="NCBI Taxonomy" id="512402"/>
    <lineage>
        <taxon>Bacteria</taxon>
        <taxon>Bacillati</taxon>
        <taxon>Actinomycetota</taxon>
        <taxon>Actinomycetes</taxon>
        <taxon>Mycobacteriales</taxon>
        <taxon>Mycobacteriaceae</taxon>
        <taxon>Mycolicibacter</taxon>
    </lineage>
</organism>
<accession>A0A9X7WE63</accession>
<evidence type="ECO:0000256" key="2">
    <source>
        <dbReference type="SAM" id="MobiDB-lite"/>
    </source>
</evidence>
<comment type="similarity">
    <text evidence="1">Belongs to the mycobacterial PPE family.</text>
</comment>
<dbReference type="KEGG" id="mher:K3U94_16795"/>
<sequence length="424" mass="42238">MDFALLPPEVNSGRMYSGAGAGPLLAAASSWDALGAELHAAGLAYTSVLTELSSGWAGPSARAMAAAAAPYAQWLYTAAIQAEETAIAARAATAAYESAFAMTVPPPVIAANRSLLMTLVATNFLGQNTPAIAATEAHYYEMWAQDATAMYGYAAGAAAASRLTPFRQPPRTTNSAAASAQSAAVMQAAATTSEGHGEGVITTVTHALESSSALAEAVGADALLISEPAMEVGIAGVELVVDSMGTFGIDALGTFLFDAMGAAEIGQELLRAAMTGALPISANLASATSISGLSVPLAWASAAPAVVAPQIGMSLVSVGTAAGTSAVPAVAAGEMMIPAVGMTAAGVAGRAGAGAASGRRIPTAGTTAPAPARPADELPELPAHSALGLLMGADIELRELAELRNAGIITDEEYALEKRSLVGR</sequence>
<name>A0A9X7WE63_9MYCO</name>
<dbReference type="PANTHER" id="PTHR46766:SF1">
    <property type="entry name" value="GLUTAMINE-RICH PROTEIN 2"/>
    <property type="match status" value="1"/>
</dbReference>
<dbReference type="InterPro" id="IPR038332">
    <property type="entry name" value="PPE_sf"/>
</dbReference>
<evidence type="ECO:0000313" key="5">
    <source>
        <dbReference type="Proteomes" id="UP000825008"/>
    </source>
</evidence>
<dbReference type="EMBL" id="CP080997">
    <property type="protein sequence ID" value="QZA06645.1"/>
    <property type="molecule type" value="Genomic_DNA"/>
</dbReference>
<proteinExistence type="inferred from homology"/>
<feature type="region of interest" description="Disordered" evidence="2">
    <location>
        <begin position="355"/>
        <end position="376"/>
    </location>
</feature>
<dbReference type="Gene3D" id="1.20.1260.20">
    <property type="entry name" value="PPE superfamily"/>
    <property type="match status" value="1"/>
</dbReference>
<protein>
    <submittedName>
        <fullName evidence="4">PPE domain-containing protein</fullName>
    </submittedName>
</protein>
<reference evidence="4" key="1">
    <citation type="submission" date="2021-08" db="EMBL/GenBank/DDBJ databases">
        <title>Whole genome sequencing of non-tuberculosis mycobacteria type-strains.</title>
        <authorList>
            <person name="Igarashi Y."/>
            <person name="Osugi A."/>
            <person name="Mitarai S."/>
        </authorList>
    </citation>
    <scope>NUCLEOTIDE SEQUENCE</scope>
    <source>
        <strain evidence="4">JCM 30995</strain>
    </source>
</reference>
<evidence type="ECO:0000259" key="3">
    <source>
        <dbReference type="Pfam" id="PF00823"/>
    </source>
</evidence>
<dbReference type="GO" id="GO:0052572">
    <property type="term" value="P:response to host immune response"/>
    <property type="evidence" value="ECO:0007669"/>
    <property type="project" value="TreeGrafter"/>
</dbReference>
<dbReference type="Pfam" id="PF00823">
    <property type="entry name" value="PPE"/>
    <property type="match status" value="1"/>
</dbReference>
<gene>
    <name evidence="4" type="ORF">K3U94_16795</name>
</gene>
<dbReference type="Proteomes" id="UP000825008">
    <property type="component" value="Chromosome"/>
</dbReference>
<feature type="compositionally biased region" description="Low complexity" evidence="2">
    <location>
        <begin position="355"/>
        <end position="370"/>
    </location>
</feature>
<dbReference type="RefSeq" id="WP_220694445.1">
    <property type="nucleotide sequence ID" value="NZ_CP080997.1"/>
</dbReference>
<dbReference type="AlphaFoldDB" id="A0A9X7WE63"/>
<evidence type="ECO:0000313" key="4">
    <source>
        <dbReference type="EMBL" id="QZA06645.1"/>
    </source>
</evidence>
<dbReference type="SUPFAM" id="SSF140459">
    <property type="entry name" value="PE/PPE dimer-like"/>
    <property type="match status" value="1"/>
</dbReference>
<dbReference type="PANTHER" id="PTHR46766">
    <property type="entry name" value="GLUTAMINE-RICH PROTEIN 2"/>
    <property type="match status" value="1"/>
</dbReference>